<name>A0A0A2E8B5_9PORP</name>
<dbReference type="STRING" id="28115.HQ47_06980"/>
<keyword evidence="1" id="KW-0812">Transmembrane</keyword>
<comment type="caution">
    <text evidence="2">The sequence shown here is derived from an EMBL/GenBank/DDBJ whole genome shotgun (WGS) entry which is preliminary data.</text>
</comment>
<feature type="transmembrane region" description="Helical" evidence="1">
    <location>
        <begin position="65"/>
        <end position="82"/>
    </location>
</feature>
<keyword evidence="1" id="KW-0472">Membrane</keyword>
<organism evidence="2 3">
    <name type="scientific">Porphyromonas macacae</name>
    <dbReference type="NCBI Taxonomy" id="28115"/>
    <lineage>
        <taxon>Bacteria</taxon>
        <taxon>Pseudomonadati</taxon>
        <taxon>Bacteroidota</taxon>
        <taxon>Bacteroidia</taxon>
        <taxon>Bacteroidales</taxon>
        <taxon>Porphyromonadaceae</taxon>
        <taxon>Porphyromonas</taxon>
    </lineage>
</organism>
<keyword evidence="3" id="KW-1185">Reference proteome</keyword>
<dbReference type="EMBL" id="JRFA01000019">
    <property type="protein sequence ID" value="KGN73685.1"/>
    <property type="molecule type" value="Genomic_DNA"/>
</dbReference>
<dbReference type="AlphaFoldDB" id="A0A0A2E8B5"/>
<protein>
    <submittedName>
        <fullName evidence="2">Uncharacterized protein</fullName>
    </submittedName>
</protein>
<dbReference type="RefSeq" id="WP_036874278.1">
    <property type="nucleotide sequence ID" value="NZ_JRFA01000019.1"/>
</dbReference>
<reference evidence="2 3" key="1">
    <citation type="submission" date="2014-09" db="EMBL/GenBank/DDBJ databases">
        <title>Draft Genome Sequence of Porphyromonas macacae COT-192_OH2859.</title>
        <authorList>
            <person name="Wallis C."/>
            <person name="Deusch O."/>
            <person name="O'Flynn C."/>
            <person name="Davis I."/>
            <person name="Horsfall A."/>
            <person name="Kirkwood N."/>
            <person name="Harris S."/>
            <person name="Eisen J.A."/>
            <person name="Coil D.A."/>
            <person name="Darling A.E."/>
            <person name="Jospin G."/>
            <person name="Alexiev A."/>
        </authorList>
    </citation>
    <scope>NUCLEOTIDE SEQUENCE [LARGE SCALE GENOMIC DNA]</scope>
    <source>
        <strain evidence="3">COT-192 OH2859</strain>
    </source>
</reference>
<dbReference type="Proteomes" id="UP000030103">
    <property type="component" value="Unassembled WGS sequence"/>
</dbReference>
<sequence length="133" mass="15684">MINIFKYMYYRLFTWNLKKWGRYDCPEGNALIGVSFMMFFNLNALGALLDLLGCIKYLDGAMSKFEITAIFVVISAVNYFWLMHKGKFLQLVKHYKKESKAERRKNTFILWGYVVISFILPFLMISIHKQLVG</sequence>
<feature type="transmembrane region" description="Helical" evidence="1">
    <location>
        <begin position="108"/>
        <end position="127"/>
    </location>
</feature>
<evidence type="ECO:0000256" key="1">
    <source>
        <dbReference type="SAM" id="Phobius"/>
    </source>
</evidence>
<evidence type="ECO:0000313" key="2">
    <source>
        <dbReference type="EMBL" id="KGN73685.1"/>
    </source>
</evidence>
<accession>A0A0A2E8B5</accession>
<gene>
    <name evidence="2" type="ORF">HQ47_06980</name>
</gene>
<feature type="transmembrane region" description="Helical" evidence="1">
    <location>
        <begin position="30"/>
        <end position="53"/>
    </location>
</feature>
<evidence type="ECO:0000313" key="3">
    <source>
        <dbReference type="Proteomes" id="UP000030103"/>
    </source>
</evidence>
<proteinExistence type="predicted"/>
<keyword evidence="1" id="KW-1133">Transmembrane helix</keyword>